<comment type="caution">
    <text evidence="1">The sequence shown here is derived from an EMBL/GenBank/DDBJ whole genome shotgun (WGS) entry which is preliminary data.</text>
</comment>
<proteinExistence type="predicted"/>
<protein>
    <submittedName>
        <fullName evidence="1">Uncharacterized protein</fullName>
    </submittedName>
</protein>
<sequence>MEQESSKKQKVEEDKESEELKKYLEIVSGDGDDVTIDATPLSIKSPTIIDYKIYQEGKKSYFQIIRADVDYECEMAFELLRLVKKQLKEGYGRIVGIKSLLEVTAAKVYVTATKLKLNCCGVKVTAAGNGEGRNSSRKRIAIQPLGIQHSRTPNNDPGRFKVSGNSSRALYEIGSGFQDQSARRKKSISRKAYSQTFAKD</sequence>
<accession>A0ABQ5IDU9</accession>
<organism evidence="1 2">
    <name type="scientific">Tanacetum coccineum</name>
    <dbReference type="NCBI Taxonomy" id="301880"/>
    <lineage>
        <taxon>Eukaryota</taxon>
        <taxon>Viridiplantae</taxon>
        <taxon>Streptophyta</taxon>
        <taxon>Embryophyta</taxon>
        <taxon>Tracheophyta</taxon>
        <taxon>Spermatophyta</taxon>
        <taxon>Magnoliopsida</taxon>
        <taxon>eudicotyledons</taxon>
        <taxon>Gunneridae</taxon>
        <taxon>Pentapetalae</taxon>
        <taxon>asterids</taxon>
        <taxon>campanulids</taxon>
        <taxon>Asterales</taxon>
        <taxon>Asteraceae</taxon>
        <taxon>Asteroideae</taxon>
        <taxon>Anthemideae</taxon>
        <taxon>Anthemidinae</taxon>
        <taxon>Tanacetum</taxon>
    </lineage>
</organism>
<evidence type="ECO:0000313" key="1">
    <source>
        <dbReference type="EMBL" id="GJT98304.1"/>
    </source>
</evidence>
<evidence type="ECO:0000313" key="2">
    <source>
        <dbReference type="Proteomes" id="UP001151760"/>
    </source>
</evidence>
<name>A0ABQ5IDU9_9ASTR</name>
<gene>
    <name evidence="1" type="ORF">Tco_1093822</name>
</gene>
<dbReference type="Proteomes" id="UP001151760">
    <property type="component" value="Unassembled WGS sequence"/>
</dbReference>
<reference evidence="1" key="2">
    <citation type="submission" date="2022-01" db="EMBL/GenBank/DDBJ databases">
        <authorList>
            <person name="Yamashiro T."/>
            <person name="Shiraishi A."/>
            <person name="Satake H."/>
            <person name="Nakayama K."/>
        </authorList>
    </citation>
    <scope>NUCLEOTIDE SEQUENCE</scope>
</reference>
<keyword evidence="2" id="KW-1185">Reference proteome</keyword>
<dbReference type="EMBL" id="BQNB010020662">
    <property type="protein sequence ID" value="GJT98304.1"/>
    <property type="molecule type" value="Genomic_DNA"/>
</dbReference>
<reference evidence="1" key="1">
    <citation type="journal article" date="2022" name="Int. J. Mol. Sci.">
        <title>Draft Genome of Tanacetum Coccineum: Genomic Comparison of Closely Related Tanacetum-Family Plants.</title>
        <authorList>
            <person name="Yamashiro T."/>
            <person name="Shiraishi A."/>
            <person name="Nakayama K."/>
            <person name="Satake H."/>
        </authorList>
    </citation>
    <scope>NUCLEOTIDE SEQUENCE</scope>
</reference>